<evidence type="ECO:0000256" key="1">
    <source>
        <dbReference type="SAM" id="Phobius"/>
    </source>
</evidence>
<feature type="transmembrane region" description="Helical" evidence="1">
    <location>
        <begin position="112"/>
        <end position="134"/>
    </location>
</feature>
<evidence type="ECO:0000313" key="2">
    <source>
        <dbReference type="EMBL" id="MPM97825.1"/>
    </source>
</evidence>
<accession>A0A645E8L8</accession>
<protein>
    <submittedName>
        <fullName evidence="2">Uncharacterized protein</fullName>
    </submittedName>
</protein>
<keyword evidence="1" id="KW-1133">Transmembrane helix</keyword>
<comment type="caution">
    <text evidence="2">The sequence shown here is derived from an EMBL/GenBank/DDBJ whole genome shotgun (WGS) entry which is preliminary data.</text>
</comment>
<dbReference type="AlphaFoldDB" id="A0A645E8L8"/>
<proteinExistence type="predicted"/>
<gene>
    <name evidence="2" type="ORF">SDC9_145005</name>
</gene>
<keyword evidence="1" id="KW-0812">Transmembrane</keyword>
<name>A0A645E8L8_9ZZZZ</name>
<sequence>MRLMKLAVFEGVFCASSTMRIILAKRVSLVSFETVIVNASLRLIVLPKISSPTVFSTGTDSPEMAASSIRPWPDAIVPSMGMLAPLGTNKVSPTLSSLTATSSIEPSGLMRFAISGTMFINAVIAWVLLSVAYSSSEPDSEKMKISSAPSIQ</sequence>
<organism evidence="2">
    <name type="scientific">bioreactor metagenome</name>
    <dbReference type="NCBI Taxonomy" id="1076179"/>
    <lineage>
        <taxon>unclassified sequences</taxon>
        <taxon>metagenomes</taxon>
        <taxon>ecological metagenomes</taxon>
    </lineage>
</organism>
<dbReference type="EMBL" id="VSSQ01044044">
    <property type="protein sequence ID" value="MPM97825.1"/>
    <property type="molecule type" value="Genomic_DNA"/>
</dbReference>
<reference evidence="2" key="1">
    <citation type="submission" date="2019-08" db="EMBL/GenBank/DDBJ databases">
        <authorList>
            <person name="Kucharzyk K."/>
            <person name="Murdoch R.W."/>
            <person name="Higgins S."/>
            <person name="Loffler F."/>
        </authorList>
    </citation>
    <scope>NUCLEOTIDE SEQUENCE</scope>
</reference>
<keyword evidence="1" id="KW-0472">Membrane</keyword>